<dbReference type="InterPro" id="IPR003591">
    <property type="entry name" value="Leu-rich_rpt_typical-subtyp"/>
</dbReference>
<evidence type="ECO:0000256" key="3">
    <source>
        <dbReference type="ARBA" id="ARBA00022737"/>
    </source>
</evidence>
<dbReference type="GO" id="GO:0005930">
    <property type="term" value="C:axoneme"/>
    <property type="evidence" value="ECO:0007669"/>
    <property type="project" value="UniProtKB-SubCell"/>
</dbReference>
<dbReference type="KEGG" id="mng:MNEG_2632"/>
<dbReference type="PANTHER" id="PTHR48051">
    <property type="match status" value="1"/>
</dbReference>
<dbReference type="SUPFAM" id="SSF52058">
    <property type="entry name" value="L domain-like"/>
    <property type="match status" value="1"/>
</dbReference>
<protein>
    <submittedName>
        <fullName evidence="5">Leucine-rich repeat protein lrrA</fullName>
    </submittedName>
</protein>
<dbReference type="Pfam" id="PF07714">
    <property type="entry name" value="PK_Tyr_Ser-Thr"/>
    <property type="match status" value="1"/>
</dbReference>
<dbReference type="InterPro" id="IPR000719">
    <property type="entry name" value="Prot_kinase_dom"/>
</dbReference>
<dbReference type="SUPFAM" id="SSF56112">
    <property type="entry name" value="Protein kinase-like (PK-like)"/>
    <property type="match status" value="1"/>
</dbReference>
<evidence type="ECO:0000313" key="6">
    <source>
        <dbReference type="Proteomes" id="UP000054498"/>
    </source>
</evidence>
<dbReference type="GeneID" id="25735510"/>
<feature type="domain" description="Protein kinase" evidence="4">
    <location>
        <begin position="235"/>
        <end position="441"/>
    </location>
</feature>
<dbReference type="AlphaFoldDB" id="A0A0D2MRW2"/>
<dbReference type="InterPro" id="IPR050216">
    <property type="entry name" value="LRR_domain-containing"/>
</dbReference>
<gene>
    <name evidence="5" type="ORF">MNEG_2632</name>
</gene>
<dbReference type="InterPro" id="IPR011009">
    <property type="entry name" value="Kinase-like_dom_sf"/>
</dbReference>
<dbReference type="InterPro" id="IPR001245">
    <property type="entry name" value="Ser-Thr/Tyr_kinase_cat_dom"/>
</dbReference>
<dbReference type="EMBL" id="KK100522">
    <property type="protein sequence ID" value="KIZ05330.1"/>
    <property type="molecule type" value="Genomic_DNA"/>
</dbReference>
<dbReference type="STRING" id="145388.A0A0D2MRW2"/>
<dbReference type="GO" id="GO:0004674">
    <property type="term" value="F:protein serine/threonine kinase activity"/>
    <property type="evidence" value="ECO:0007669"/>
    <property type="project" value="UniProtKB-EC"/>
</dbReference>
<dbReference type="Gene3D" id="1.10.510.10">
    <property type="entry name" value="Transferase(Phosphotransferase) domain 1"/>
    <property type="match status" value="1"/>
</dbReference>
<organism evidence="5 6">
    <name type="scientific">Monoraphidium neglectum</name>
    <dbReference type="NCBI Taxonomy" id="145388"/>
    <lineage>
        <taxon>Eukaryota</taxon>
        <taxon>Viridiplantae</taxon>
        <taxon>Chlorophyta</taxon>
        <taxon>core chlorophytes</taxon>
        <taxon>Chlorophyceae</taxon>
        <taxon>CS clade</taxon>
        <taxon>Sphaeropleales</taxon>
        <taxon>Selenastraceae</taxon>
        <taxon>Monoraphidium</taxon>
    </lineage>
</organism>
<evidence type="ECO:0000256" key="1">
    <source>
        <dbReference type="ARBA" id="ARBA00004430"/>
    </source>
</evidence>
<dbReference type="Pfam" id="PF23598">
    <property type="entry name" value="LRR_14"/>
    <property type="match status" value="1"/>
</dbReference>
<proteinExistence type="predicted"/>
<dbReference type="OrthoDB" id="1668230at2759"/>
<dbReference type="SMART" id="SM00369">
    <property type="entry name" value="LRR_TYP"/>
    <property type="match status" value="5"/>
</dbReference>
<sequence>MTLEAAPSSGKISTLHELVEATHDGYLSRAAAEEVEEVEVAGAGRRLSCWPPLLSTFSRVTRLVLRGHFLTGLPHSVGNMACLEVLAVTNGTLLALPAEMAQLSRLRDLDLHRNELVMFPHHLCALTGLTSLNLMGNKLTKLPDGFGSLVNLRKLGLKSNALAQLPSSFTRLTRLVELFITDNELSELPQGFGALESLVKLQASFNPWTSLPLDLLRLPKLELFRLAAGTLPAWPESSGADGAGGASTLPSLAWCSLGGNPAAARVPSTEGVRAVDVSDLEIDRTKPLGEGASGECFRAGGSPGVAAAAAAAAGTGRGGAGGGREEEGPHAHEAARGLVQDLVAGKPLAAKPTSEHLLRCKWPADARYSLAAVCSICRGLADALAYLHARRVCHGDMYAHNVLYCPETHQAILCDFGASFCYHEGQSELWELMEVGGAGIQ</sequence>
<dbReference type="GO" id="GO:0005524">
    <property type="term" value="F:ATP binding"/>
    <property type="evidence" value="ECO:0007669"/>
    <property type="project" value="InterPro"/>
</dbReference>
<dbReference type="RefSeq" id="XP_013904349.1">
    <property type="nucleotide sequence ID" value="XM_014048895.1"/>
</dbReference>
<name>A0A0D2MRW2_9CHLO</name>
<reference evidence="5 6" key="1">
    <citation type="journal article" date="2013" name="BMC Genomics">
        <title>Reconstruction of the lipid metabolism for the microalga Monoraphidium neglectum from its genome sequence reveals characteristics suitable for biofuel production.</title>
        <authorList>
            <person name="Bogen C."/>
            <person name="Al-Dilaimi A."/>
            <person name="Albersmeier A."/>
            <person name="Wichmann J."/>
            <person name="Grundmann M."/>
            <person name="Rupp O."/>
            <person name="Lauersen K.J."/>
            <person name="Blifernez-Klassen O."/>
            <person name="Kalinowski J."/>
            <person name="Goesmann A."/>
            <person name="Mussgnug J.H."/>
            <person name="Kruse O."/>
        </authorList>
    </citation>
    <scope>NUCLEOTIDE SEQUENCE [LARGE SCALE GENOMIC DNA]</scope>
    <source>
        <strain evidence="5 6">SAG 48.87</strain>
    </source>
</reference>
<accession>A0A0D2MRW2</accession>
<keyword evidence="6" id="KW-1185">Reference proteome</keyword>
<dbReference type="Gene3D" id="3.80.10.10">
    <property type="entry name" value="Ribonuclease Inhibitor"/>
    <property type="match status" value="1"/>
</dbReference>
<comment type="subcellular location">
    <subcellularLocation>
        <location evidence="1">Cytoplasm</location>
        <location evidence="1">Cytoskeleton</location>
        <location evidence="1">Cilium axoneme</location>
    </subcellularLocation>
</comment>
<dbReference type="PANTHER" id="PTHR48051:SF1">
    <property type="entry name" value="RAS SUPPRESSOR PROTEIN 1"/>
    <property type="match status" value="1"/>
</dbReference>
<dbReference type="PROSITE" id="PS50011">
    <property type="entry name" value="PROTEIN_KINASE_DOM"/>
    <property type="match status" value="1"/>
</dbReference>
<keyword evidence="3" id="KW-0677">Repeat</keyword>
<evidence type="ECO:0000256" key="2">
    <source>
        <dbReference type="ARBA" id="ARBA00022614"/>
    </source>
</evidence>
<evidence type="ECO:0000313" key="5">
    <source>
        <dbReference type="EMBL" id="KIZ05330.1"/>
    </source>
</evidence>
<evidence type="ECO:0000259" key="4">
    <source>
        <dbReference type="PROSITE" id="PS50011"/>
    </source>
</evidence>
<keyword evidence="2" id="KW-0433">Leucine-rich repeat</keyword>
<dbReference type="InterPro" id="IPR032675">
    <property type="entry name" value="LRR_dom_sf"/>
</dbReference>
<dbReference type="Proteomes" id="UP000054498">
    <property type="component" value="Unassembled WGS sequence"/>
</dbReference>
<dbReference type="InterPro" id="IPR055414">
    <property type="entry name" value="LRR_R13L4/SHOC2-like"/>
</dbReference>